<dbReference type="PANTHER" id="PTHR33112:SF10">
    <property type="entry name" value="TOL"/>
    <property type="match status" value="1"/>
</dbReference>
<dbReference type="EMBL" id="JAGTJR010000027">
    <property type="protein sequence ID" value="KAH7042052.1"/>
    <property type="molecule type" value="Genomic_DNA"/>
</dbReference>
<proteinExistence type="predicted"/>
<evidence type="ECO:0000259" key="1">
    <source>
        <dbReference type="Pfam" id="PF06985"/>
    </source>
</evidence>
<dbReference type="Proteomes" id="UP000774617">
    <property type="component" value="Unassembled WGS sequence"/>
</dbReference>
<dbReference type="PANTHER" id="PTHR33112">
    <property type="entry name" value="DOMAIN PROTEIN, PUTATIVE-RELATED"/>
    <property type="match status" value="1"/>
</dbReference>
<dbReference type="Pfam" id="PF06985">
    <property type="entry name" value="HET"/>
    <property type="match status" value="1"/>
</dbReference>
<reference evidence="2 3" key="1">
    <citation type="journal article" date="2021" name="Nat. Commun.">
        <title>Genetic determinants of endophytism in the Arabidopsis root mycobiome.</title>
        <authorList>
            <person name="Mesny F."/>
            <person name="Miyauchi S."/>
            <person name="Thiergart T."/>
            <person name="Pickel B."/>
            <person name="Atanasova L."/>
            <person name="Karlsson M."/>
            <person name="Huettel B."/>
            <person name="Barry K.W."/>
            <person name="Haridas S."/>
            <person name="Chen C."/>
            <person name="Bauer D."/>
            <person name="Andreopoulos W."/>
            <person name="Pangilinan J."/>
            <person name="LaButti K."/>
            <person name="Riley R."/>
            <person name="Lipzen A."/>
            <person name="Clum A."/>
            <person name="Drula E."/>
            <person name="Henrissat B."/>
            <person name="Kohler A."/>
            <person name="Grigoriev I.V."/>
            <person name="Martin F.M."/>
            <person name="Hacquard S."/>
        </authorList>
    </citation>
    <scope>NUCLEOTIDE SEQUENCE [LARGE SCALE GENOMIC DNA]</scope>
    <source>
        <strain evidence="2 3">MPI-SDFR-AT-0080</strain>
    </source>
</reference>
<gene>
    <name evidence="2" type="ORF">B0J12DRAFT_674610</name>
</gene>
<evidence type="ECO:0000313" key="3">
    <source>
        <dbReference type="Proteomes" id="UP000774617"/>
    </source>
</evidence>
<keyword evidence="3" id="KW-1185">Reference proteome</keyword>
<dbReference type="InterPro" id="IPR010730">
    <property type="entry name" value="HET"/>
</dbReference>
<accession>A0ABQ8G1B1</accession>
<feature type="domain" description="Heterokaryon incompatibility" evidence="1">
    <location>
        <begin position="202"/>
        <end position="353"/>
    </location>
</feature>
<organism evidence="2 3">
    <name type="scientific">Macrophomina phaseolina</name>
    <dbReference type="NCBI Taxonomy" id="35725"/>
    <lineage>
        <taxon>Eukaryota</taxon>
        <taxon>Fungi</taxon>
        <taxon>Dikarya</taxon>
        <taxon>Ascomycota</taxon>
        <taxon>Pezizomycotina</taxon>
        <taxon>Dothideomycetes</taxon>
        <taxon>Dothideomycetes incertae sedis</taxon>
        <taxon>Botryosphaeriales</taxon>
        <taxon>Botryosphaeriaceae</taxon>
        <taxon>Macrophomina</taxon>
    </lineage>
</organism>
<name>A0ABQ8G1B1_9PEZI</name>
<sequence length="665" mass="76185">MLCALCTAIFRKSDHSGTHHAAWDHLVSAAKSGCKICSVVKEEKANFLHERGYTGGPLFYHLYYYRWNNTSQLYISHSLHETAVWGRAGPWCVVSLHPSDDLPLSDSHDEHLRLVQQDLLHSPWRVRKDFFYRQFPASTSHRSVLDLAIRWFRKCETGHPSCASSNGTGDSHWSPKRLLDLSNNRKLRLVEKGSGFDSSTPYASLSHCWGGAEFVRLEDRTEHHLKKGFSTKEVPKSFRDAVMITVKLGLRYLWIDSLCILQAGPGSREDWEEHVSDMKLVYLNAAINISLDRARNPHDGAFTERDTNRIQPCHVLWNHDGQDGMWTIIDSLRDGEVHLLQSPLQERAWVYQERLLSPRILHFGSEQVMWECKEGQLLSEMLPDGRPSLQAHRFFPFTIPQPSNKRLTRSREKSQGEEVSEAWWRMVGDYTRRSLSFPAKDKLAAFAGVAQRFGAFYNDEYVAGFFRQHLPAGLIWEADLDNGGRRPITRADDPYRAPTWSWFSVDGPVHLPDVSDPSNVDLVHIDGVEVALVDERNKYGPLTSAALTLSCVLMPCRFRKDDELGIVLVPLPQEKYDERFGKAISQFNHAARVDDPRYISGEGNKFMVPISGRLEDEGVWGIILKENERNSTFERIGRYDVEGYGRLLREILRLDRNLFQQITVV</sequence>
<comment type="caution">
    <text evidence="2">The sequence shown here is derived from an EMBL/GenBank/DDBJ whole genome shotgun (WGS) entry which is preliminary data.</text>
</comment>
<protein>
    <submittedName>
        <fullName evidence="2">Heterokaryon incompatibility protein-domain-containing protein</fullName>
    </submittedName>
</protein>
<evidence type="ECO:0000313" key="2">
    <source>
        <dbReference type="EMBL" id="KAH7042052.1"/>
    </source>
</evidence>